<dbReference type="PIRSF" id="PIRSF003092">
    <property type="entry name" value="MinD"/>
    <property type="match status" value="1"/>
</dbReference>
<dbReference type="GO" id="GO:0009898">
    <property type="term" value="C:cytoplasmic side of plasma membrane"/>
    <property type="evidence" value="ECO:0007669"/>
    <property type="project" value="TreeGrafter"/>
</dbReference>
<dbReference type="GO" id="GO:0051782">
    <property type="term" value="P:negative regulation of cell division"/>
    <property type="evidence" value="ECO:0007669"/>
    <property type="project" value="TreeGrafter"/>
</dbReference>
<accession>A0A2N5X1I2</accession>
<evidence type="ECO:0000256" key="1">
    <source>
        <dbReference type="ARBA" id="ARBA00022741"/>
    </source>
</evidence>
<dbReference type="InterPro" id="IPR050625">
    <property type="entry name" value="ParA/MinD_ATPase"/>
</dbReference>
<keyword evidence="2 3" id="KW-0067">ATP-binding</keyword>
<dbReference type="PANTHER" id="PTHR43384">
    <property type="entry name" value="SEPTUM SITE-DETERMINING PROTEIN MIND HOMOLOG, CHLOROPLASTIC-RELATED"/>
    <property type="match status" value="1"/>
</dbReference>
<dbReference type="PANTHER" id="PTHR43384:SF4">
    <property type="entry name" value="CELLULOSE BIOSYNTHESIS PROTEIN BCSQ-RELATED"/>
    <property type="match status" value="1"/>
</dbReference>
<dbReference type="Gene3D" id="3.40.50.300">
    <property type="entry name" value="P-loop containing nucleotide triphosphate hydrolases"/>
    <property type="match status" value="1"/>
</dbReference>
<dbReference type="Proteomes" id="UP000235005">
    <property type="component" value="Unassembled WGS sequence"/>
</dbReference>
<dbReference type="OrthoDB" id="9816297at2"/>
<dbReference type="Pfam" id="PF01656">
    <property type="entry name" value="CbiA"/>
    <property type="match status" value="1"/>
</dbReference>
<evidence type="ECO:0000256" key="3">
    <source>
        <dbReference type="PIRSR" id="PIRSR003092-1"/>
    </source>
</evidence>
<protein>
    <submittedName>
        <fullName evidence="5">MinD/ParA family protein</fullName>
    </submittedName>
</protein>
<organism evidence="5 6">
    <name type="scientific">Pseudohalioglobus lutimaris</name>
    <dbReference type="NCBI Taxonomy" id="1737061"/>
    <lineage>
        <taxon>Bacteria</taxon>
        <taxon>Pseudomonadati</taxon>
        <taxon>Pseudomonadota</taxon>
        <taxon>Gammaproteobacteria</taxon>
        <taxon>Cellvibrionales</taxon>
        <taxon>Halieaceae</taxon>
        <taxon>Pseudohalioglobus</taxon>
    </lineage>
</organism>
<dbReference type="InterPro" id="IPR002586">
    <property type="entry name" value="CobQ/CobB/MinD/ParA_Nub-bd_dom"/>
</dbReference>
<comment type="caution">
    <text evidence="5">The sequence shown here is derived from an EMBL/GenBank/DDBJ whole genome shotgun (WGS) entry which is preliminary data.</text>
</comment>
<dbReference type="InterPro" id="IPR025501">
    <property type="entry name" value="MinD_FleN"/>
</dbReference>
<dbReference type="InterPro" id="IPR027417">
    <property type="entry name" value="P-loop_NTPase"/>
</dbReference>
<gene>
    <name evidence="5" type="ORF">C0039_13010</name>
</gene>
<dbReference type="SUPFAM" id="SSF52540">
    <property type="entry name" value="P-loop containing nucleoside triphosphate hydrolases"/>
    <property type="match status" value="1"/>
</dbReference>
<dbReference type="AlphaFoldDB" id="A0A2N5X1I2"/>
<keyword evidence="1 3" id="KW-0547">Nucleotide-binding</keyword>
<dbReference type="CDD" id="cd02038">
    <property type="entry name" value="FlhG-like"/>
    <property type="match status" value="1"/>
</dbReference>
<feature type="binding site" evidence="3">
    <location>
        <begin position="19"/>
        <end position="26"/>
    </location>
    <ligand>
        <name>ATP</name>
        <dbReference type="ChEBI" id="CHEBI:30616"/>
    </ligand>
</feature>
<evidence type="ECO:0000259" key="4">
    <source>
        <dbReference type="Pfam" id="PF01656"/>
    </source>
</evidence>
<proteinExistence type="predicted"/>
<evidence type="ECO:0000313" key="6">
    <source>
        <dbReference type="Proteomes" id="UP000235005"/>
    </source>
</evidence>
<keyword evidence="6" id="KW-1185">Reference proteome</keyword>
<dbReference type="GO" id="GO:0005829">
    <property type="term" value="C:cytosol"/>
    <property type="evidence" value="ECO:0007669"/>
    <property type="project" value="TreeGrafter"/>
</dbReference>
<reference evidence="5 6" key="1">
    <citation type="submission" date="2018-01" db="EMBL/GenBank/DDBJ databases">
        <title>The draft genome sequence of Halioglobus lutimaris HF004.</title>
        <authorList>
            <person name="Du Z.-J."/>
            <person name="Shi M.-J."/>
        </authorList>
    </citation>
    <scope>NUCLEOTIDE SEQUENCE [LARGE SCALE GENOMIC DNA]</scope>
    <source>
        <strain evidence="5 6">HF004</strain>
    </source>
</reference>
<evidence type="ECO:0000256" key="2">
    <source>
        <dbReference type="ARBA" id="ARBA00022840"/>
    </source>
</evidence>
<dbReference type="GO" id="GO:0005524">
    <property type="term" value="F:ATP binding"/>
    <property type="evidence" value="ECO:0007669"/>
    <property type="project" value="UniProtKB-KW"/>
</dbReference>
<dbReference type="EMBL" id="PKUS01000016">
    <property type="protein sequence ID" value="PLW68310.1"/>
    <property type="molecule type" value="Genomic_DNA"/>
</dbReference>
<name>A0A2N5X1I2_9GAMM</name>
<dbReference type="InterPro" id="IPR033875">
    <property type="entry name" value="FlhG"/>
</dbReference>
<feature type="domain" description="CobQ/CobB/MinD/ParA nucleotide binding" evidence="4">
    <location>
        <begin position="13"/>
        <end position="227"/>
    </location>
</feature>
<evidence type="ECO:0000313" key="5">
    <source>
        <dbReference type="EMBL" id="PLW68310.1"/>
    </source>
</evidence>
<sequence length="281" mass="29618">MGAGSGSVPMKVIAVTSGKGGVGKTSVAVNLAISMAKLGRRVILFDADLSLANVDVALGLRPRFDISHVLDGEKSLEDVMLEGPSGVRIIPAASGIGALSRLSEQQQAGLISAFSEMSVPVDTLVVDTAAGLDSSVLRFSSACQDIIVVVCDEPTSITDAYAMIKVLNQDCGVKSFNLLSNMVENEAHGKNLFAKMDKVVGRFLDVKLSYLGAVPRDHQMRRAIREQVAVSHTYPFCMSARAITRLAEKIGGEPIGESAVSGLGFFFERIVDSGVGAELST</sequence>
<dbReference type="GO" id="GO:0016887">
    <property type="term" value="F:ATP hydrolysis activity"/>
    <property type="evidence" value="ECO:0007669"/>
    <property type="project" value="TreeGrafter"/>
</dbReference>